<name>A0AC34QF09_9BILA</name>
<evidence type="ECO:0000313" key="2">
    <source>
        <dbReference type="WBParaSite" id="JU765_v2.g15864.t1"/>
    </source>
</evidence>
<dbReference type="WBParaSite" id="JU765_v2.g15864.t1">
    <property type="protein sequence ID" value="JU765_v2.g15864.t1"/>
    <property type="gene ID" value="JU765_v2.g15864"/>
</dbReference>
<sequence length="134" mass="14494">MIAAVVFAVLSLLAPAYLAPSKAVEAPLMNEPMNFTMNTHFMNMTMMLVPLDASVPMPPMNITVTSSFMNVTMVLPMTKSTVAEAPMNITMSTAHGNSFSVNPMNMTSLIMANVTKTHKVEKFMACPLKPLPIA</sequence>
<evidence type="ECO:0000313" key="1">
    <source>
        <dbReference type="Proteomes" id="UP000887576"/>
    </source>
</evidence>
<organism evidence="1 2">
    <name type="scientific">Panagrolaimus sp. JU765</name>
    <dbReference type="NCBI Taxonomy" id="591449"/>
    <lineage>
        <taxon>Eukaryota</taxon>
        <taxon>Metazoa</taxon>
        <taxon>Ecdysozoa</taxon>
        <taxon>Nematoda</taxon>
        <taxon>Chromadorea</taxon>
        <taxon>Rhabditida</taxon>
        <taxon>Tylenchina</taxon>
        <taxon>Panagrolaimomorpha</taxon>
        <taxon>Panagrolaimoidea</taxon>
        <taxon>Panagrolaimidae</taxon>
        <taxon>Panagrolaimus</taxon>
    </lineage>
</organism>
<accession>A0AC34QF09</accession>
<proteinExistence type="predicted"/>
<reference evidence="2" key="1">
    <citation type="submission" date="2022-11" db="UniProtKB">
        <authorList>
            <consortium name="WormBaseParasite"/>
        </authorList>
    </citation>
    <scope>IDENTIFICATION</scope>
</reference>
<protein>
    <submittedName>
        <fullName evidence="2">Uncharacterized protein</fullName>
    </submittedName>
</protein>
<dbReference type="Proteomes" id="UP000887576">
    <property type="component" value="Unplaced"/>
</dbReference>